<reference evidence="1" key="1">
    <citation type="submission" date="2023-04" db="EMBL/GenBank/DDBJ databases">
        <title>Draft Genome sequencing of Naganishia species isolated from polar environments using Oxford Nanopore Technology.</title>
        <authorList>
            <person name="Leo P."/>
            <person name="Venkateswaran K."/>
        </authorList>
    </citation>
    <scope>NUCLEOTIDE SEQUENCE</scope>
    <source>
        <strain evidence="1">DBVPG 5303</strain>
    </source>
</reference>
<evidence type="ECO:0000313" key="1">
    <source>
        <dbReference type="EMBL" id="KAJ9128206.1"/>
    </source>
</evidence>
<evidence type="ECO:0000313" key="2">
    <source>
        <dbReference type="Proteomes" id="UP001234202"/>
    </source>
</evidence>
<protein>
    <submittedName>
        <fullName evidence="1">Uncharacterized protein</fullName>
    </submittedName>
</protein>
<name>A0ACC2XXH1_9TREE</name>
<dbReference type="EMBL" id="JASBWV010000001">
    <property type="protein sequence ID" value="KAJ9128206.1"/>
    <property type="molecule type" value="Genomic_DNA"/>
</dbReference>
<keyword evidence="2" id="KW-1185">Reference proteome</keyword>
<dbReference type="Proteomes" id="UP001234202">
    <property type="component" value="Unassembled WGS sequence"/>
</dbReference>
<gene>
    <name evidence="1" type="ORF">QFC24_000498</name>
</gene>
<proteinExistence type="predicted"/>
<organism evidence="1 2">
    <name type="scientific">Naganishia onofrii</name>
    <dbReference type="NCBI Taxonomy" id="1851511"/>
    <lineage>
        <taxon>Eukaryota</taxon>
        <taxon>Fungi</taxon>
        <taxon>Dikarya</taxon>
        <taxon>Basidiomycota</taxon>
        <taxon>Agaricomycotina</taxon>
        <taxon>Tremellomycetes</taxon>
        <taxon>Filobasidiales</taxon>
        <taxon>Filobasidiaceae</taxon>
        <taxon>Naganishia</taxon>
    </lineage>
</organism>
<accession>A0ACC2XXH1</accession>
<sequence>MTRKTLEGRPMPEHIPRNPEGFEDIDAFFDSPDRDESTRSGVTSVVTEGDTRRTVASTNGASSTRTELLGQRSVRGGAKGRLSMMADEDDAQEDHSRIGEIDGFIDEDTFSLSQLQEREEDVYPAALASASRSNGHAQSRNIAGFGISSRRPPVQSPRQLNVPIQENAKTVAPADNDEGEGRTARITPSTSVEEQTRRRPPRAASGDSSPARQNDVDMPHAVEQSRNAMLSGARASDGGLSKASRRSHAAPSTVGDVTEDDQELDVQYDDQIDESLLQQPDASSPVNTMRDNNDDRYGDQEDEPEQDAVGYDEQADDNLGGGEQSPVQNREDEGNESEGASPPPVNRKKGKGKAELKGKATAKRKPLADATNQRKKRAARPDPDEEDENGDTVPQKKRSRSANIHREPVHKPADEGGASYLRTARERHKPLDWWRGERPVIKRQIVNGEVGPAFITAEWLTIPEEKATPLAAKRKGVARRARSGTAEPAPKKARRKQTSHGSDEDDQEPEADDVTGWDEGTEPGGMVMDFTTGQEVMRRNQYGFSNVCQKEVHLCFSQARRIKAEEDLPLEETLNNNQTIQAATGNRTGRESVDGADSARKEQQDDEDEDDSPPPVQKKRPVAKKTVKR</sequence>
<comment type="caution">
    <text evidence="1">The sequence shown here is derived from an EMBL/GenBank/DDBJ whole genome shotgun (WGS) entry which is preliminary data.</text>
</comment>